<evidence type="ECO:0000313" key="3">
    <source>
        <dbReference type="EMBL" id="KAH6656131.1"/>
    </source>
</evidence>
<accession>A0A9P8UPN4</accession>
<organism evidence="3 4">
    <name type="scientific">Truncatella angustata</name>
    <dbReference type="NCBI Taxonomy" id="152316"/>
    <lineage>
        <taxon>Eukaryota</taxon>
        <taxon>Fungi</taxon>
        <taxon>Dikarya</taxon>
        <taxon>Ascomycota</taxon>
        <taxon>Pezizomycotina</taxon>
        <taxon>Sordariomycetes</taxon>
        <taxon>Xylariomycetidae</taxon>
        <taxon>Amphisphaeriales</taxon>
        <taxon>Sporocadaceae</taxon>
        <taxon>Truncatella</taxon>
    </lineage>
</organism>
<evidence type="ECO:0000313" key="4">
    <source>
        <dbReference type="Proteomes" id="UP000758603"/>
    </source>
</evidence>
<evidence type="ECO:0000256" key="2">
    <source>
        <dbReference type="SAM" id="MobiDB-lite"/>
    </source>
</evidence>
<dbReference type="RefSeq" id="XP_045960396.1">
    <property type="nucleotide sequence ID" value="XM_046108801.1"/>
</dbReference>
<sequence length="403" mass="45968">MARRPKHFSWHRLFPRINSTRIESRRRVDYYPTGSESNTPSQADEANASEEISQPRSFRSEIQDAFNHNVIAVHLVNHFKHGPVQWMDLFDTTAYFASKVPVMAVMKPSLKPAACALAAKSLARYHGTSRAMERFSRIASRCVVAFRIEQERRHHLIQYYQQALVLLETFVMSGDFHGSLAKQEAIFATVAILCTYELMNAPGTAWKAHLSILPLFSEGSDSRWVPPRIAIPSATIDGPVFWSLARQQQRMLNGDSQIVALESFEQVWYYLPLFAATMQSYHQARILLLVYKPHESTALKSTVQSRLRAYRNALSECEWHAREICGISLADPTDAFRINLVQALCVASQVLQGESERSIVLKLWAGIEDDLGWSTKYHKTKLIDDWAKQDTNNQADREIIYGH</sequence>
<protein>
    <submittedName>
        <fullName evidence="3">Uncharacterized protein</fullName>
    </submittedName>
</protein>
<dbReference type="PANTHER" id="PTHR37534">
    <property type="entry name" value="TRANSCRIPTIONAL ACTIVATOR PROTEIN UGA3"/>
    <property type="match status" value="1"/>
</dbReference>
<dbReference type="Proteomes" id="UP000758603">
    <property type="component" value="Unassembled WGS sequence"/>
</dbReference>
<feature type="compositionally biased region" description="Polar residues" evidence="2">
    <location>
        <begin position="34"/>
        <end position="54"/>
    </location>
</feature>
<evidence type="ECO:0000256" key="1">
    <source>
        <dbReference type="ARBA" id="ARBA00023242"/>
    </source>
</evidence>
<dbReference type="GO" id="GO:0045944">
    <property type="term" value="P:positive regulation of transcription by RNA polymerase II"/>
    <property type="evidence" value="ECO:0007669"/>
    <property type="project" value="TreeGrafter"/>
</dbReference>
<dbReference type="PANTHER" id="PTHR37534:SF9">
    <property type="entry name" value="ZN(II)2CYS6 TRANSCRIPTION FACTOR (EUROFUNG)"/>
    <property type="match status" value="1"/>
</dbReference>
<dbReference type="GO" id="GO:0003700">
    <property type="term" value="F:DNA-binding transcription factor activity"/>
    <property type="evidence" value="ECO:0007669"/>
    <property type="project" value="TreeGrafter"/>
</dbReference>
<keyword evidence="1" id="KW-0539">Nucleus</keyword>
<keyword evidence="4" id="KW-1185">Reference proteome</keyword>
<gene>
    <name evidence="3" type="ORF">BKA67DRAFT_676203</name>
</gene>
<comment type="caution">
    <text evidence="3">The sequence shown here is derived from an EMBL/GenBank/DDBJ whole genome shotgun (WGS) entry which is preliminary data.</text>
</comment>
<dbReference type="AlphaFoldDB" id="A0A9P8UPN4"/>
<dbReference type="EMBL" id="JAGPXC010000003">
    <property type="protein sequence ID" value="KAH6656131.1"/>
    <property type="molecule type" value="Genomic_DNA"/>
</dbReference>
<reference evidence="3" key="1">
    <citation type="journal article" date="2021" name="Nat. Commun.">
        <title>Genetic determinants of endophytism in the Arabidopsis root mycobiome.</title>
        <authorList>
            <person name="Mesny F."/>
            <person name="Miyauchi S."/>
            <person name="Thiergart T."/>
            <person name="Pickel B."/>
            <person name="Atanasova L."/>
            <person name="Karlsson M."/>
            <person name="Huettel B."/>
            <person name="Barry K.W."/>
            <person name="Haridas S."/>
            <person name="Chen C."/>
            <person name="Bauer D."/>
            <person name="Andreopoulos W."/>
            <person name="Pangilinan J."/>
            <person name="LaButti K."/>
            <person name="Riley R."/>
            <person name="Lipzen A."/>
            <person name="Clum A."/>
            <person name="Drula E."/>
            <person name="Henrissat B."/>
            <person name="Kohler A."/>
            <person name="Grigoriev I.V."/>
            <person name="Martin F.M."/>
            <person name="Hacquard S."/>
        </authorList>
    </citation>
    <scope>NUCLEOTIDE SEQUENCE</scope>
    <source>
        <strain evidence="3">MPI-SDFR-AT-0073</strain>
    </source>
</reference>
<proteinExistence type="predicted"/>
<feature type="region of interest" description="Disordered" evidence="2">
    <location>
        <begin position="30"/>
        <end position="54"/>
    </location>
</feature>
<dbReference type="GeneID" id="70137692"/>
<dbReference type="GO" id="GO:0005634">
    <property type="term" value="C:nucleus"/>
    <property type="evidence" value="ECO:0007669"/>
    <property type="project" value="TreeGrafter"/>
</dbReference>
<dbReference type="OrthoDB" id="5418899at2759"/>
<dbReference type="GO" id="GO:0000976">
    <property type="term" value="F:transcription cis-regulatory region binding"/>
    <property type="evidence" value="ECO:0007669"/>
    <property type="project" value="TreeGrafter"/>
</dbReference>
<name>A0A9P8UPN4_9PEZI</name>